<accession>A0A6I6H4I9</accession>
<evidence type="ECO:0000256" key="1">
    <source>
        <dbReference type="SAM" id="Phobius"/>
    </source>
</evidence>
<reference evidence="3 4" key="1">
    <citation type="submission" date="2019-12" db="EMBL/GenBank/DDBJ databases">
        <title>Hybrid Genome Assemblies of two High G+C Isolates from Undergraduate Microbiology Courses.</title>
        <authorList>
            <person name="Ne Ville C.J."/>
            <person name="Enright D."/>
            <person name="Hernandez I."/>
            <person name="Dodsworth J."/>
            <person name="Orwin P.M."/>
        </authorList>
    </citation>
    <scope>NUCLEOTIDE SEQUENCE [LARGE SCALE GENOMIC DNA]</scope>
    <source>
        <strain evidence="3 4">CSUSB</strain>
    </source>
</reference>
<dbReference type="SUPFAM" id="SSF51735">
    <property type="entry name" value="NAD(P)-binding Rossmann-fold domains"/>
    <property type="match status" value="1"/>
</dbReference>
<sequence>MRVVIVGASGFLGRAFAQAFAHRGADLLCTARDADKARAEAGWPQTHAQWVSADLAEVPLASFWTEHLRPGDVVINAAGVLRERRAGEFDAVHHLGPVQLFDACAAVGVALVIQVSALGATPAGASGYYRSKGAADRHLRRCRVASAIVQPSLVWGDEGASANLFAALAVMPMLVLPGGGRQWLQPVHLHDVVAGVLALAEARPVGSRTIAFVGPEPVSLRTYLADLRRQLGYAHQAWVLPLPESLFRWGATLAGRWKGSFLDAETAGMLLQGNAAPAADLEGWLGRAPRSHRAFIPAHGMPALRRAAWLQWMLPLLRWSVALVWIWTFVVSIGLYPRDQSLALLARVGASGAWAELLLDGAAVFDLALGVGTLALPAAWRGRVLWPLQLALIAFYTAAITWAMPEFWLHPFGPLSKNLPMCAAIGLLWAMEPPTHRGTPPRTPP</sequence>
<dbReference type="InterPro" id="IPR025695">
    <property type="entry name" value="DoxX-like"/>
</dbReference>
<name>A0A6I6H4I9_VARPD</name>
<dbReference type="EMBL" id="CP046622">
    <property type="protein sequence ID" value="QGW81850.1"/>
    <property type="molecule type" value="Genomic_DNA"/>
</dbReference>
<dbReference type="GO" id="GO:0044877">
    <property type="term" value="F:protein-containing complex binding"/>
    <property type="evidence" value="ECO:0007669"/>
    <property type="project" value="TreeGrafter"/>
</dbReference>
<organism evidence="3 4">
    <name type="scientific">Variovorax paradoxus</name>
    <dbReference type="NCBI Taxonomy" id="34073"/>
    <lineage>
        <taxon>Bacteria</taxon>
        <taxon>Pseudomonadati</taxon>
        <taxon>Pseudomonadota</taxon>
        <taxon>Betaproteobacteria</taxon>
        <taxon>Burkholderiales</taxon>
        <taxon>Comamonadaceae</taxon>
        <taxon>Variovorax</taxon>
    </lineage>
</organism>
<keyword evidence="1" id="KW-1133">Transmembrane helix</keyword>
<protein>
    <submittedName>
        <fullName evidence="3">NAD(P)H-binding protein</fullName>
    </submittedName>
</protein>
<dbReference type="Pfam" id="PF13781">
    <property type="entry name" value="DoxX_3"/>
    <property type="match status" value="1"/>
</dbReference>
<evidence type="ECO:0000313" key="4">
    <source>
        <dbReference type="Proteomes" id="UP000425817"/>
    </source>
</evidence>
<keyword evidence="1" id="KW-0472">Membrane</keyword>
<dbReference type="RefSeq" id="WP_157613235.1">
    <property type="nucleotide sequence ID" value="NZ_CP046622.1"/>
</dbReference>
<dbReference type="InterPro" id="IPR051207">
    <property type="entry name" value="ComplexI_NDUFA9_subunit"/>
</dbReference>
<evidence type="ECO:0000259" key="2">
    <source>
        <dbReference type="Pfam" id="PF01370"/>
    </source>
</evidence>
<feature type="transmembrane region" description="Helical" evidence="1">
    <location>
        <begin position="386"/>
        <end position="409"/>
    </location>
</feature>
<dbReference type="PANTHER" id="PTHR12126">
    <property type="entry name" value="NADH-UBIQUINONE OXIDOREDUCTASE 39 KDA SUBUNIT-RELATED"/>
    <property type="match status" value="1"/>
</dbReference>
<dbReference type="Proteomes" id="UP000425817">
    <property type="component" value="Chromosome"/>
</dbReference>
<dbReference type="OrthoDB" id="5292533at2"/>
<dbReference type="PANTHER" id="PTHR12126:SF11">
    <property type="entry name" value="NADH DEHYDROGENASE [UBIQUINONE] 1 ALPHA SUBCOMPLEX SUBUNIT 9, MITOCHONDRIAL"/>
    <property type="match status" value="1"/>
</dbReference>
<proteinExistence type="predicted"/>
<keyword evidence="1" id="KW-0812">Transmembrane</keyword>
<dbReference type="InterPro" id="IPR001509">
    <property type="entry name" value="Epimerase_deHydtase"/>
</dbReference>
<dbReference type="Pfam" id="PF01370">
    <property type="entry name" value="Epimerase"/>
    <property type="match status" value="1"/>
</dbReference>
<dbReference type="InterPro" id="IPR036291">
    <property type="entry name" value="NAD(P)-bd_dom_sf"/>
</dbReference>
<dbReference type="Gene3D" id="3.40.50.720">
    <property type="entry name" value="NAD(P)-binding Rossmann-like Domain"/>
    <property type="match status" value="1"/>
</dbReference>
<feature type="domain" description="NAD-dependent epimerase/dehydratase" evidence="2">
    <location>
        <begin position="3"/>
        <end position="202"/>
    </location>
</feature>
<feature type="transmembrane region" description="Helical" evidence="1">
    <location>
        <begin position="357"/>
        <end position="380"/>
    </location>
</feature>
<feature type="transmembrane region" description="Helical" evidence="1">
    <location>
        <begin position="316"/>
        <end position="336"/>
    </location>
</feature>
<dbReference type="AlphaFoldDB" id="A0A6I6H4I9"/>
<evidence type="ECO:0000313" key="3">
    <source>
        <dbReference type="EMBL" id="QGW81850.1"/>
    </source>
</evidence>
<gene>
    <name evidence="3" type="ORF">GOQ09_09720</name>
</gene>